<feature type="transmembrane region" description="Helical" evidence="1">
    <location>
        <begin position="25"/>
        <end position="45"/>
    </location>
</feature>
<keyword evidence="3" id="KW-1185">Reference proteome</keyword>
<dbReference type="RefSeq" id="WP_281447580.1">
    <property type="nucleotide sequence ID" value="NZ_JASBAO010000001.1"/>
</dbReference>
<reference evidence="2" key="1">
    <citation type="submission" date="2023-05" db="EMBL/GenBank/DDBJ databases">
        <title>Whole genome sequence of Commensalibacter sp.</title>
        <authorList>
            <person name="Charoenyingcharoen P."/>
            <person name="Yukphan P."/>
        </authorList>
    </citation>
    <scope>NUCLEOTIDE SEQUENCE</scope>
    <source>
        <strain evidence="2">TBRC 16381</strain>
    </source>
</reference>
<proteinExistence type="predicted"/>
<dbReference type="EMBL" id="JASBAO010000001">
    <property type="protein sequence ID" value="MDI2090441.1"/>
    <property type="molecule type" value="Genomic_DNA"/>
</dbReference>
<sequence length="233" mass="26180">MSDDLLKEITADIRAEKLRANARRYVIFAVALLVIVFTALGVWQYRVYQYNKTIEKASFSYFNTLYKIDPISGQPVSAEIQKQALEQFKALSDNSPQSIRSISQLEQAGILASEGKVKEASIIWETLSGDNTAKPEFRSLAGLLWIQHHLDTASSTELRNRIHKLIEQKTPWTALLKECQALLDIKTGKLIEARQVLGQLTIDMNAPPGVRERASMMLQIIASNKVANQKVPQ</sequence>
<organism evidence="2 3">
    <name type="scientific">Commensalibacter oyaizuii</name>
    <dbReference type="NCBI Taxonomy" id="3043873"/>
    <lineage>
        <taxon>Bacteria</taxon>
        <taxon>Pseudomonadati</taxon>
        <taxon>Pseudomonadota</taxon>
        <taxon>Alphaproteobacteria</taxon>
        <taxon>Acetobacterales</taxon>
        <taxon>Acetobacteraceae</taxon>
    </lineage>
</organism>
<name>A0ABT6PZZ4_9PROT</name>
<evidence type="ECO:0008006" key="4">
    <source>
        <dbReference type="Google" id="ProtNLM"/>
    </source>
</evidence>
<accession>A0ABT6PZZ4</accession>
<evidence type="ECO:0000256" key="1">
    <source>
        <dbReference type="SAM" id="Phobius"/>
    </source>
</evidence>
<evidence type="ECO:0000313" key="3">
    <source>
        <dbReference type="Proteomes" id="UP001431634"/>
    </source>
</evidence>
<keyword evidence="1" id="KW-1133">Transmembrane helix</keyword>
<dbReference type="Proteomes" id="UP001431634">
    <property type="component" value="Unassembled WGS sequence"/>
</dbReference>
<protein>
    <recommendedName>
        <fullName evidence="4">Tetratricopeptide repeat-like domain-containing protein</fullName>
    </recommendedName>
</protein>
<gene>
    <name evidence="2" type="ORF">QJV27_03440</name>
</gene>
<comment type="caution">
    <text evidence="2">The sequence shown here is derived from an EMBL/GenBank/DDBJ whole genome shotgun (WGS) entry which is preliminary data.</text>
</comment>
<keyword evidence="1" id="KW-0812">Transmembrane</keyword>
<evidence type="ECO:0000313" key="2">
    <source>
        <dbReference type="EMBL" id="MDI2090441.1"/>
    </source>
</evidence>
<keyword evidence="1" id="KW-0472">Membrane</keyword>